<dbReference type="InterPro" id="IPR029063">
    <property type="entry name" value="SAM-dependent_MTases_sf"/>
</dbReference>
<dbReference type="PANTHER" id="PTHR43861">
    <property type="entry name" value="TRANS-ACONITATE 2-METHYLTRANSFERASE-RELATED"/>
    <property type="match status" value="1"/>
</dbReference>
<evidence type="ECO:0000259" key="1">
    <source>
        <dbReference type="Pfam" id="PF08241"/>
    </source>
</evidence>
<feature type="domain" description="Methyltransferase type 11" evidence="1">
    <location>
        <begin position="59"/>
        <end position="152"/>
    </location>
</feature>
<dbReference type="RefSeq" id="WP_043371276.1">
    <property type="nucleotide sequence ID" value="NZ_CP006704.1"/>
</dbReference>
<dbReference type="AlphaFoldDB" id="A0A076PLN1"/>
<dbReference type="HOGENOM" id="CLU_1025679_0_0_4"/>
<reference evidence="2 3" key="1">
    <citation type="journal article" date="2014" name="Genome Announc.">
        <title>Complete Genome Sequence of Polychlorinated Biphenyl Degrader Comamonas testosteroni TK102 (NBRC 109938).</title>
        <authorList>
            <person name="Fukuda K."/>
            <person name="Hosoyama A."/>
            <person name="Tsuchikane K."/>
            <person name="Ohji S."/>
            <person name="Yamazoe A."/>
            <person name="Fujita N."/>
            <person name="Shintani M."/>
            <person name="Kimbara K."/>
        </authorList>
    </citation>
    <scope>NUCLEOTIDE SEQUENCE [LARGE SCALE GENOMIC DNA]</scope>
    <source>
        <strain evidence="2">TK102</strain>
    </source>
</reference>
<protein>
    <recommendedName>
        <fullName evidence="1">Methyltransferase type 11 domain-containing protein</fullName>
    </recommendedName>
</protein>
<dbReference type="EMBL" id="CP006704">
    <property type="protein sequence ID" value="AIJ45576.1"/>
    <property type="molecule type" value="Genomic_DNA"/>
</dbReference>
<dbReference type="SUPFAM" id="SSF53335">
    <property type="entry name" value="S-adenosyl-L-methionine-dependent methyltransferases"/>
    <property type="match status" value="1"/>
</dbReference>
<dbReference type="CDD" id="cd02440">
    <property type="entry name" value="AdoMet_MTases"/>
    <property type="match status" value="1"/>
</dbReference>
<gene>
    <name evidence="2" type="ORF">O987_07150</name>
</gene>
<dbReference type="Gene3D" id="3.40.50.150">
    <property type="entry name" value="Vaccinia Virus protein VP39"/>
    <property type="match status" value="1"/>
</dbReference>
<dbReference type="KEGG" id="ctes:O987_07150"/>
<dbReference type="Proteomes" id="UP000028782">
    <property type="component" value="Chromosome"/>
</dbReference>
<sequence length="271" mass="29843">MTQQDTEAARKTRTGHWSTYPTTKARRIDGFYKTHPTDAHARNVMVSALSSVLEKGRVLDVGCGTGDVTVAIHDAGYEVTGLDISKGMLEVFKENSGHRDIPLIIGDIFEMKAPEQKFDAITCRYVFSHYQDFGLLLGKISEYVRPGGYMIFDTFASEAIENASTLLDKPADEISSKVFGTLANFSDSELEKFCSDNNLSLVARHASAFFHRNPLFAAHASDIATYDSELAAHTDHPEVRKFMSWFQAAVASKLPSNLSGAVINIVQKLPA</sequence>
<accession>A0A076PLN1</accession>
<proteinExistence type="predicted"/>
<dbReference type="InterPro" id="IPR013216">
    <property type="entry name" value="Methyltransf_11"/>
</dbReference>
<dbReference type="Pfam" id="PF08241">
    <property type="entry name" value="Methyltransf_11"/>
    <property type="match status" value="1"/>
</dbReference>
<dbReference type="GO" id="GO:0008757">
    <property type="term" value="F:S-adenosylmethionine-dependent methyltransferase activity"/>
    <property type="evidence" value="ECO:0007669"/>
    <property type="project" value="InterPro"/>
</dbReference>
<evidence type="ECO:0000313" key="2">
    <source>
        <dbReference type="EMBL" id="AIJ45576.1"/>
    </source>
</evidence>
<organism evidence="2 3">
    <name type="scientific">Comamonas testosteroni TK102</name>
    <dbReference type="NCBI Taxonomy" id="1392005"/>
    <lineage>
        <taxon>Bacteria</taxon>
        <taxon>Pseudomonadati</taxon>
        <taxon>Pseudomonadota</taxon>
        <taxon>Betaproteobacteria</taxon>
        <taxon>Burkholderiales</taxon>
        <taxon>Comamonadaceae</taxon>
        <taxon>Comamonas</taxon>
    </lineage>
</organism>
<evidence type="ECO:0000313" key="3">
    <source>
        <dbReference type="Proteomes" id="UP000028782"/>
    </source>
</evidence>
<name>A0A076PLN1_COMTE</name>